<protein>
    <recommendedName>
        <fullName evidence="4">DUF4239 domain-containing protein</fullName>
    </recommendedName>
</protein>
<proteinExistence type="predicted"/>
<dbReference type="EMBL" id="LT670844">
    <property type="protein sequence ID" value="SHL55345.1"/>
    <property type="molecule type" value="Genomic_DNA"/>
</dbReference>
<keyword evidence="1" id="KW-0472">Membrane</keyword>
<organism evidence="2 3">
    <name type="scientific">Bradyrhizobium lablabi</name>
    <dbReference type="NCBI Taxonomy" id="722472"/>
    <lineage>
        <taxon>Bacteria</taxon>
        <taxon>Pseudomonadati</taxon>
        <taxon>Pseudomonadota</taxon>
        <taxon>Alphaproteobacteria</taxon>
        <taxon>Hyphomicrobiales</taxon>
        <taxon>Nitrobacteraceae</taxon>
        <taxon>Bradyrhizobium</taxon>
    </lineage>
</organism>
<dbReference type="Pfam" id="PF14023">
    <property type="entry name" value="Bestrophin-like"/>
    <property type="match status" value="1"/>
</dbReference>
<feature type="transmembrane region" description="Helical" evidence="1">
    <location>
        <begin position="7"/>
        <end position="29"/>
    </location>
</feature>
<dbReference type="InterPro" id="IPR025333">
    <property type="entry name" value="DUF4239"/>
</dbReference>
<reference evidence="2 3" key="1">
    <citation type="submission" date="2016-11" db="EMBL/GenBank/DDBJ databases">
        <authorList>
            <person name="Jaros S."/>
            <person name="Januszkiewicz K."/>
            <person name="Wedrychowicz H."/>
        </authorList>
    </citation>
    <scope>NUCLEOTIDE SEQUENCE [LARGE SCALE GENOMIC DNA]</scope>
    <source>
        <strain evidence="2 3">GAS499</strain>
    </source>
</reference>
<gene>
    <name evidence="2" type="ORF">SAMN05444159_6187</name>
</gene>
<feature type="transmembrane region" description="Helical" evidence="1">
    <location>
        <begin position="183"/>
        <end position="202"/>
    </location>
</feature>
<sequence>MENLTHYPLLVFAAAFVTLWLASVAGSWLRRRNPSAGDERNEDLGVILAATLTLLALIIGFSFSMATSRYEQRKNFEEAEANAIGTEILRADVLPPADAANLRKLLGDYLDQRILFYITHDDTQRTRIDARTSQLQADLWAAVRGPATAQPTPVAALALAGMNDVINSQGYTQAAFWNRIPTAAWCLMAAIALCSNVLFGYRSRNGKAAGKLALVLPLIVSIAFLLIADIDTPRHGLIHVSPQNLESLAKSLGR</sequence>
<evidence type="ECO:0008006" key="4">
    <source>
        <dbReference type="Google" id="ProtNLM"/>
    </source>
</evidence>
<feature type="transmembrane region" description="Helical" evidence="1">
    <location>
        <begin position="208"/>
        <end position="228"/>
    </location>
</feature>
<evidence type="ECO:0000256" key="1">
    <source>
        <dbReference type="SAM" id="Phobius"/>
    </source>
</evidence>
<dbReference type="RefSeq" id="WP_079543412.1">
    <property type="nucleotide sequence ID" value="NZ_LT670844.1"/>
</dbReference>
<keyword evidence="1" id="KW-1133">Transmembrane helix</keyword>
<dbReference type="AlphaFoldDB" id="A0A1M7BJY0"/>
<dbReference type="OrthoDB" id="272864at2"/>
<name>A0A1M7BJY0_9BRAD</name>
<feature type="transmembrane region" description="Helical" evidence="1">
    <location>
        <begin position="44"/>
        <end position="66"/>
    </location>
</feature>
<evidence type="ECO:0000313" key="2">
    <source>
        <dbReference type="EMBL" id="SHL55345.1"/>
    </source>
</evidence>
<dbReference type="Proteomes" id="UP000189935">
    <property type="component" value="Chromosome I"/>
</dbReference>
<accession>A0A1M7BJY0</accession>
<evidence type="ECO:0000313" key="3">
    <source>
        <dbReference type="Proteomes" id="UP000189935"/>
    </source>
</evidence>
<keyword evidence="1" id="KW-0812">Transmembrane</keyword>